<dbReference type="SUPFAM" id="SSF51735">
    <property type="entry name" value="NAD(P)-binding Rossmann-fold domains"/>
    <property type="match status" value="1"/>
</dbReference>
<dbReference type="FunFam" id="3.40.50.720:FF:000147">
    <property type="entry name" value="Reticulon-4-interacting protein 1 homolog, mitochondrial"/>
    <property type="match status" value="1"/>
</dbReference>
<dbReference type="OrthoDB" id="48317at2759"/>
<keyword evidence="4" id="KW-0560">Oxidoreductase</keyword>
<evidence type="ECO:0000256" key="4">
    <source>
        <dbReference type="ARBA" id="ARBA00023002"/>
    </source>
</evidence>
<name>A0A5E4MJ39_9HEMI</name>
<dbReference type="GO" id="GO:0005739">
    <property type="term" value="C:mitochondrion"/>
    <property type="evidence" value="ECO:0007669"/>
    <property type="project" value="UniProtKB-SubCell"/>
</dbReference>
<dbReference type="Gene3D" id="3.90.180.10">
    <property type="entry name" value="Medium-chain alcohol dehydrogenases, catalytic domain"/>
    <property type="match status" value="1"/>
</dbReference>
<dbReference type="EMBL" id="CABPRJ010000549">
    <property type="protein sequence ID" value="VVC30913.1"/>
    <property type="molecule type" value="Genomic_DNA"/>
</dbReference>
<sequence length="467" mass="51858">MRFAFIGLFDDHYEYTIQKKKQLEVTMETKMEVTVPEAPRMVAWQMDAYGTYEDLKANDQVPAPTEVGPKEVLVRIKASSVNPIDVLMAEGYGKVFLNRVRQAQQMSLCRPVEFPLTLGRDFCGVVVAKGANVTDALNVGDTVMGVIAPFNQGCHSELVSVPEAQVIKKPENLSDEEAAGLLYTGLTVWCALKLAGGLYVFNAAGKNVLVIGGSGGVGNCAIQLLHCWGAKVTTTCSTNAINLVKGLIPDNIVDYTTEDAHKQLEKYGKYDLILDAAGIPYENIRKYIPLLNIWGAFITLRSPILTNIDLYGLIPGMVKNAYDLVVPNVLSGAVFKGATIRWGAFMPIENGIKELTQLAEEKKIVVPLDSVYNFTNIKNAFKRVKNGHLRGKVIVTCDETKNKFSEFGEYLIADFLYKQDKNVLEYLRKDNNIDDLVNEVIKEDEIINHMYGHRVHDTIATHAIFQK</sequence>
<dbReference type="Gene3D" id="3.40.50.720">
    <property type="entry name" value="NAD(P)-binding Rossmann-like Domain"/>
    <property type="match status" value="1"/>
</dbReference>
<dbReference type="PANTHER" id="PTHR11695">
    <property type="entry name" value="ALCOHOL DEHYDROGENASE RELATED"/>
    <property type="match status" value="1"/>
</dbReference>
<comment type="similarity">
    <text evidence="2">Belongs to the zinc-containing alcohol dehydrogenase family. Quinone oxidoreductase subfamily.</text>
</comment>
<dbReference type="PANTHER" id="PTHR11695:SF294">
    <property type="entry name" value="RETICULON-4-INTERACTING PROTEIN 1, MITOCHONDRIAL"/>
    <property type="match status" value="1"/>
</dbReference>
<evidence type="ECO:0000313" key="7">
    <source>
        <dbReference type="EMBL" id="VVC30913.1"/>
    </source>
</evidence>
<comment type="subcellular location">
    <subcellularLocation>
        <location evidence="1">Mitochondrion</location>
    </subcellularLocation>
</comment>
<accession>A0A5E4MJ39</accession>
<evidence type="ECO:0000256" key="2">
    <source>
        <dbReference type="ARBA" id="ARBA00010371"/>
    </source>
</evidence>
<dbReference type="Pfam" id="PF13602">
    <property type="entry name" value="ADH_zinc_N_2"/>
    <property type="match status" value="1"/>
</dbReference>
<organism evidence="7 8">
    <name type="scientific">Cinara cedri</name>
    <dbReference type="NCBI Taxonomy" id="506608"/>
    <lineage>
        <taxon>Eukaryota</taxon>
        <taxon>Metazoa</taxon>
        <taxon>Ecdysozoa</taxon>
        <taxon>Arthropoda</taxon>
        <taxon>Hexapoda</taxon>
        <taxon>Insecta</taxon>
        <taxon>Pterygota</taxon>
        <taxon>Neoptera</taxon>
        <taxon>Paraneoptera</taxon>
        <taxon>Hemiptera</taxon>
        <taxon>Sternorrhyncha</taxon>
        <taxon>Aphidomorpha</taxon>
        <taxon>Aphidoidea</taxon>
        <taxon>Aphididae</taxon>
        <taxon>Lachninae</taxon>
        <taxon>Cinara</taxon>
    </lineage>
</organism>
<feature type="domain" description="Enoyl reductase (ER)" evidence="6">
    <location>
        <begin position="50"/>
        <end position="395"/>
    </location>
</feature>
<dbReference type="AlphaFoldDB" id="A0A5E4MJ39"/>
<keyword evidence="3" id="KW-0809">Transit peptide</keyword>
<dbReference type="SMART" id="SM00829">
    <property type="entry name" value="PKS_ER"/>
    <property type="match status" value="1"/>
</dbReference>
<evidence type="ECO:0000259" key="6">
    <source>
        <dbReference type="SMART" id="SM00829"/>
    </source>
</evidence>
<keyword evidence="8" id="KW-1185">Reference proteome</keyword>
<evidence type="ECO:0000256" key="1">
    <source>
        <dbReference type="ARBA" id="ARBA00004173"/>
    </source>
</evidence>
<protein>
    <submittedName>
        <fullName evidence="7">NAD(P)-binding domain,GroES-like,Polyketide synthase, enoylreductase domain,Alcohol dehydrogenase, N</fullName>
    </submittedName>
</protein>
<dbReference type="InterPro" id="IPR050700">
    <property type="entry name" value="YIM1/Zinc_Alcohol_DH_Fams"/>
</dbReference>
<dbReference type="Proteomes" id="UP000325440">
    <property type="component" value="Unassembled WGS sequence"/>
</dbReference>
<dbReference type="SUPFAM" id="SSF50129">
    <property type="entry name" value="GroES-like"/>
    <property type="match status" value="1"/>
</dbReference>
<dbReference type="InterPro" id="IPR013154">
    <property type="entry name" value="ADH-like_N"/>
</dbReference>
<evidence type="ECO:0000313" key="8">
    <source>
        <dbReference type="Proteomes" id="UP000325440"/>
    </source>
</evidence>
<proteinExistence type="inferred from homology"/>
<dbReference type="InterPro" id="IPR020843">
    <property type="entry name" value="ER"/>
</dbReference>
<dbReference type="GO" id="GO:0016491">
    <property type="term" value="F:oxidoreductase activity"/>
    <property type="evidence" value="ECO:0007669"/>
    <property type="project" value="UniProtKB-KW"/>
</dbReference>
<dbReference type="InterPro" id="IPR036291">
    <property type="entry name" value="NAD(P)-bd_dom_sf"/>
</dbReference>
<dbReference type="InterPro" id="IPR037397">
    <property type="entry name" value="RTN4IP1"/>
</dbReference>
<dbReference type="Pfam" id="PF08240">
    <property type="entry name" value="ADH_N"/>
    <property type="match status" value="1"/>
</dbReference>
<evidence type="ECO:0000256" key="5">
    <source>
        <dbReference type="ARBA" id="ARBA00023128"/>
    </source>
</evidence>
<evidence type="ECO:0000256" key="3">
    <source>
        <dbReference type="ARBA" id="ARBA00022946"/>
    </source>
</evidence>
<dbReference type="InterPro" id="IPR011032">
    <property type="entry name" value="GroES-like_sf"/>
</dbReference>
<keyword evidence="5" id="KW-0496">Mitochondrion</keyword>
<reference evidence="7 8" key="1">
    <citation type="submission" date="2019-08" db="EMBL/GenBank/DDBJ databases">
        <authorList>
            <person name="Alioto T."/>
            <person name="Alioto T."/>
            <person name="Gomez Garrido J."/>
        </authorList>
    </citation>
    <scope>NUCLEOTIDE SEQUENCE [LARGE SCALE GENOMIC DNA]</scope>
</reference>
<gene>
    <name evidence="7" type="ORF">CINCED_3A018034</name>
</gene>
<dbReference type="CDD" id="cd08248">
    <property type="entry name" value="RTN4I1"/>
    <property type="match status" value="1"/>
</dbReference>